<evidence type="ECO:0000313" key="1">
    <source>
        <dbReference type="EMBL" id="SVC08697.1"/>
    </source>
</evidence>
<dbReference type="EMBL" id="UINC01072796">
    <property type="protein sequence ID" value="SVC08697.1"/>
    <property type="molecule type" value="Genomic_DNA"/>
</dbReference>
<gene>
    <name evidence="1" type="ORF">METZ01_LOCUS261551</name>
</gene>
<sequence length="41" mass="4808">MLMEEIAVLESRYEDHNSGNLRTAVNVLRERVNELKGRIHD</sequence>
<proteinExistence type="predicted"/>
<accession>A0A382JBP7</accession>
<protein>
    <submittedName>
        <fullName evidence="1">Uncharacterized protein</fullName>
    </submittedName>
</protein>
<dbReference type="AlphaFoldDB" id="A0A382JBP7"/>
<organism evidence="1">
    <name type="scientific">marine metagenome</name>
    <dbReference type="NCBI Taxonomy" id="408172"/>
    <lineage>
        <taxon>unclassified sequences</taxon>
        <taxon>metagenomes</taxon>
        <taxon>ecological metagenomes</taxon>
    </lineage>
</organism>
<reference evidence="1" key="1">
    <citation type="submission" date="2018-05" db="EMBL/GenBank/DDBJ databases">
        <authorList>
            <person name="Lanie J.A."/>
            <person name="Ng W.-L."/>
            <person name="Kazmierczak K.M."/>
            <person name="Andrzejewski T.M."/>
            <person name="Davidsen T.M."/>
            <person name="Wayne K.J."/>
            <person name="Tettelin H."/>
            <person name="Glass J.I."/>
            <person name="Rusch D."/>
            <person name="Podicherti R."/>
            <person name="Tsui H.-C.T."/>
            <person name="Winkler M.E."/>
        </authorList>
    </citation>
    <scope>NUCLEOTIDE SEQUENCE</scope>
</reference>
<name>A0A382JBP7_9ZZZZ</name>